<dbReference type="Pfam" id="PF00106">
    <property type="entry name" value="adh_short"/>
    <property type="match status" value="1"/>
</dbReference>
<dbReference type="RefSeq" id="WP_248344399.1">
    <property type="nucleotide sequence ID" value="NZ_AP025592.1"/>
</dbReference>
<dbReference type="InterPro" id="IPR002347">
    <property type="entry name" value="SDR_fam"/>
</dbReference>
<evidence type="ECO:0000256" key="1">
    <source>
        <dbReference type="ARBA" id="ARBA00006484"/>
    </source>
</evidence>
<dbReference type="PIRSF" id="PIRSF000126">
    <property type="entry name" value="11-beta-HSD1"/>
    <property type="match status" value="1"/>
</dbReference>
<evidence type="ECO:0000313" key="4">
    <source>
        <dbReference type="EMBL" id="BDG07596.1"/>
    </source>
</evidence>
<dbReference type="PRINTS" id="PR00080">
    <property type="entry name" value="SDRFAMILY"/>
</dbReference>
<dbReference type="SUPFAM" id="SSF51735">
    <property type="entry name" value="NAD(P)-binding Rossmann-fold domains"/>
    <property type="match status" value="1"/>
</dbReference>
<reference evidence="5" key="1">
    <citation type="journal article" date="2022" name="Int. J. Syst. Evol. Microbiol.">
        <title>Anaeromyxobacter oryzae sp. nov., Anaeromyxobacter diazotrophicus sp. nov. and Anaeromyxobacter paludicola sp. nov., isolated from paddy soils.</title>
        <authorList>
            <person name="Itoh H."/>
            <person name="Xu Z."/>
            <person name="Mise K."/>
            <person name="Masuda Y."/>
            <person name="Ushijima N."/>
            <person name="Hayakawa C."/>
            <person name="Shiratori Y."/>
            <person name="Senoo K."/>
        </authorList>
    </citation>
    <scope>NUCLEOTIDE SEQUENCE [LARGE SCALE GENOMIC DNA]</scope>
    <source>
        <strain evidence="5">Red630</strain>
    </source>
</reference>
<dbReference type="Proteomes" id="UP001162734">
    <property type="component" value="Chromosome"/>
</dbReference>
<dbReference type="PANTHER" id="PTHR42901:SF1">
    <property type="entry name" value="ALCOHOL DEHYDROGENASE"/>
    <property type="match status" value="1"/>
</dbReference>
<name>A0ABM7X727_9BACT</name>
<comment type="similarity">
    <text evidence="1 3">Belongs to the short-chain dehydrogenases/reductases (SDR) family.</text>
</comment>
<dbReference type="InterPro" id="IPR036291">
    <property type="entry name" value="NAD(P)-bd_dom_sf"/>
</dbReference>
<protein>
    <submittedName>
        <fullName evidence="4">Short-chain dehydrogenase</fullName>
    </submittedName>
</protein>
<accession>A0ABM7X727</accession>
<dbReference type="PRINTS" id="PR00081">
    <property type="entry name" value="GDHRDH"/>
</dbReference>
<evidence type="ECO:0000313" key="5">
    <source>
        <dbReference type="Proteomes" id="UP001162734"/>
    </source>
</evidence>
<dbReference type="PANTHER" id="PTHR42901">
    <property type="entry name" value="ALCOHOL DEHYDROGENASE"/>
    <property type="match status" value="1"/>
</dbReference>
<keyword evidence="5" id="KW-1185">Reference proteome</keyword>
<sequence>MASNENKPKVALITGASSGIGKELAHLHAARGGDLVVVARSEQKLAELAAELRKAHSCRVIVIAKDLTRPSAARELYDAVKAAGIEVDYLINNAGFGGRGAFHERRWEDDLSMIDLNVVALTALTRFFLPDFVARNSGKVLNVSSTACLMPGPLQAVYYATKAYVTSFSNAISEELRDTGITVTALLPGATETEFARVADMDKTPLFAKMASAADVAKAGYEGMLEGKMDVVAGMTFAQRLMLSLVPFTPKKLLMRQIHEMQKV</sequence>
<dbReference type="EMBL" id="AP025592">
    <property type="protein sequence ID" value="BDG07596.1"/>
    <property type="molecule type" value="Genomic_DNA"/>
</dbReference>
<evidence type="ECO:0000256" key="2">
    <source>
        <dbReference type="ARBA" id="ARBA00023002"/>
    </source>
</evidence>
<proteinExistence type="inferred from homology"/>
<gene>
    <name evidence="4" type="ORF">AMPC_07090</name>
</gene>
<organism evidence="4 5">
    <name type="scientific">Anaeromyxobacter paludicola</name>
    <dbReference type="NCBI Taxonomy" id="2918171"/>
    <lineage>
        <taxon>Bacteria</taxon>
        <taxon>Pseudomonadati</taxon>
        <taxon>Myxococcota</taxon>
        <taxon>Myxococcia</taxon>
        <taxon>Myxococcales</taxon>
        <taxon>Cystobacterineae</taxon>
        <taxon>Anaeromyxobacteraceae</taxon>
        <taxon>Anaeromyxobacter</taxon>
    </lineage>
</organism>
<dbReference type="Gene3D" id="3.40.50.720">
    <property type="entry name" value="NAD(P)-binding Rossmann-like Domain"/>
    <property type="match status" value="1"/>
</dbReference>
<evidence type="ECO:0000256" key="3">
    <source>
        <dbReference type="RuleBase" id="RU000363"/>
    </source>
</evidence>
<keyword evidence="2" id="KW-0560">Oxidoreductase</keyword>